<reference evidence="4 5" key="1">
    <citation type="submission" date="2020-04" db="EMBL/GenBank/DDBJ databases">
        <title>Zoogloea sp. G-4-1-14 isolated from soil.</title>
        <authorList>
            <person name="Dahal R.H."/>
        </authorList>
    </citation>
    <scope>NUCLEOTIDE SEQUENCE [LARGE SCALE GENOMIC DNA]</scope>
    <source>
        <strain evidence="4 5">G-4-1-14</strain>
    </source>
</reference>
<dbReference type="CDD" id="cd01949">
    <property type="entry name" value="GGDEF"/>
    <property type="match status" value="1"/>
</dbReference>
<gene>
    <name evidence="4" type="ORF">HHL15_20295</name>
</gene>
<feature type="transmembrane region" description="Helical" evidence="2">
    <location>
        <begin position="41"/>
        <end position="60"/>
    </location>
</feature>
<comment type="caution">
    <text evidence="4">The sequence shown here is derived from an EMBL/GenBank/DDBJ whole genome shotgun (WGS) entry which is preliminary data.</text>
</comment>
<accession>A0A848GCI6</accession>
<proteinExistence type="predicted"/>
<dbReference type="InterPro" id="IPR000160">
    <property type="entry name" value="GGDEF_dom"/>
</dbReference>
<dbReference type="Gene3D" id="3.30.70.270">
    <property type="match status" value="1"/>
</dbReference>
<evidence type="ECO:0000256" key="2">
    <source>
        <dbReference type="SAM" id="Phobius"/>
    </source>
</evidence>
<sequence>MESDKTVTSPFTEQRTRSREELRLDPVSREGHQDSLRRRRAWGALIGLWLALGVLGVWIIDDVLSGYREADARVRSQALVYAKMVASHDRFELEMADQIIKSLLVHMDDSLFNGQVSESRRVAFEALLAEHRARLPGIASFTVVGEDGIRRFGVVGKNFTDLSERGYYKVLKAGQDSFVSPAESGLASGKAGIHVARAFRRVDGSFGGLVVINLAVQDIFRPYYESLGLEGARVQLRSADRVLIAYPASEELAPMTPLADALTPLLAGGKERGIVDDGAWVSAFERLQSSSVYAEASLSREFFRHEPDRAALLALSALFAAVLAGAALTRAIAGGLRAHTELAVAYIDQRRMTVRDKLTGLHNRYYIDEQFVGTRDAAIAKGHSVALIFVDLDRFKAVNDGLGHRAGDVLLREVARRLHLAGGEASTVIRLGGDEFVLLVDLGPAGDDEAVRVGATCQRILDAFGPVFDLPGGPVPGSASVGAARMPADGLEWDELAHKADVAMYHSKRTGRSRYTLYQPELEASLEMPA</sequence>
<dbReference type="SMART" id="SM00267">
    <property type="entry name" value="GGDEF"/>
    <property type="match status" value="1"/>
</dbReference>
<dbReference type="SUPFAM" id="SSF55073">
    <property type="entry name" value="Nucleotide cyclase"/>
    <property type="match status" value="1"/>
</dbReference>
<keyword evidence="5" id="KW-1185">Reference proteome</keyword>
<organism evidence="4 5">
    <name type="scientific">Zoogloea dura</name>
    <dbReference type="NCBI Taxonomy" id="2728840"/>
    <lineage>
        <taxon>Bacteria</taxon>
        <taxon>Pseudomonadati</taxon>
        <taxon>Pseudomonadota</taxon>
        <taxon>Betaproteobacteria</taxon>
        <taxon>Rhodocyclales</taxon>
        <taxon>Zoogloeaceae</taxon>
        <taxon>Zoogloea</taxon>
    </lineage>
</organism>
<dbReference type="CDD" id="cd12914">
    <property type="entry name" value="PDC1_DGC_like"/>
    <property type="match status" value="1"/>
</dbReference>
<dbReference type="RefSeq" id="WP_169147638.1">
    <property type="nucleotide sequence ID" value="NZ_JABBGA010000022.1"/>
</dbReference>
<dbReference type="NCBIfam" id="TIGR00254">
    <property type="entry name" value="GGDEF"/>
    <property type="match status" value="1"/>
</dbReference>
<dbReference type="Proteomes" id="UP000580043">
    <property type="component" value="Unassembled WGS sequence"/>
</dbReference>
<feature type="domain" description="GGDEF" evidence="3">
    <location>
        <begin position="383"/>
        <end position="520"/>
    </location>
</feature>
<keyword evidence="2" id="KW-0472">Membrane</keyword>
<dbReference type="InterPro" id="IPR029787">
    <property type="entry name" value="Nucleotide_cyclase"/>
</dbReference>
<dbReference type="EMBL" id="JABBGA010000022">
    <property type="protein sequence ID" value="NML28103.1"/>
    <property type="molecule type" value="Genomic_DNA"/>
</dbReference>
<feature type="region of interest" description="Disordered" evidence="1">
    <location>
        <begin position="1"/>
        <end position="26"/>
    </location>
</feature>
<dbReference type="AlphaFoldDB" id="A0A848GCI6"/>
<dbReference type="PANTHER" id="PTHR46663">
    <property type="entry name" value="DIGUANYLATE CYCLASE DGCT-RELATED"/>
    <property type="match status" value="1"/>
</dbReference>
<keyword evidence="2" id="KW-1133">Transmembrane helix</keyword>
<dbReference type="InterPro" id="IPR043128">
    <property type="entry name" value="Rev_trsase/Diguanyl_cyclase"/>
</dbReference>
<dbReference type="InterPro" id="IPR052163">
    <property type="entry name" value="DGC-Regulatory_Protein"/>
</dbReference>
<evidence type="ECO:0000313" key="4">
    <source>
        <dbReference type="EMBL" id="NML28103.1"/>
    </source>
</evidence>
<dbReference type="Pfam" id="PF00990">
    <property type="entry name" value="GGDEF"/>
    <property type="match status" value="1"/>
</dbReference>
<evidence type="ECO:0000313" key="5">
    <source>
        <dbReference type="Proteomes" id="UP000580043"/>
    </source>
</evidence>
<dbReference type="PROSITE" id="PS50887">
    <property type="entry name" value="GGDEF"/>
    <property type="match status" value="1"/>
</dbReference>
<keyword evidence="2" id="KW-0812">Transmembrane</keyword>
<name>A0A848GCI6_9RHOO</name>
<protein>
    <submittedName>
        <fullName evidence="4">Diguanylate cyclase</fullName>
    </submittedName>
</protein>
<dbReference type="PANTHER" id="PTHR46663:SF2">
    <property type="entry name" value="GGDEF DOMAIN-CONTAINING PROTEIN"/>
    <property type="match status" value="1"/>
</dbReference>
<evidence type="ECO:0000259" key="3">
    <source>
        <dbReference type="PROSITE" id="PS50887"/>
    </source>
</evidence>
<feature type="compositionally biased region" description="Basic and acidic residues" evidence="1">
    <location>
        <begin position="14"/>
        <end position="26"/>
    </location>
</feature>
<dbReference type="Gene3D" id="3.30.450.20">
    <property type="entry name" value="PAS domain"/>
    <property type="match status" value="1"/>
</dbReference>
<feature type="compositionally biased region" description="Polar residues" evidence="1">
    <location>
        <begin position="1"/>
        <end position="13"/>
    </location>
</feature>
<evidence type="ECO:0000256" key="1">
    <source>
        <dbReference type="SAM" id="MobiDB-lite"/>
    </source>
</evidence>